<evidence type="ECO:0000313" key="3">
    <source>
        <dbReference type="Proteomes" id="UP000006310"/>
    </source>
</evidence>
<sequence length="341" mass="38822">MKTDSAYSILSTLRYDPKLAQVASDQYYEDDGIQMEFSTPTETLFLDKQDKGYVASNTEWENFSEFQKEFDQANFSVTSSSTAFFKSLLDCSYSDNLKRGGLKDLMFYRFLFLRQHVTRINLARDYFHWNVSTLSISKLLELLILSLQETVGDLQQLISDVRPYKMRVLISASGDIRVEAHPLPILDLSSSSTASEYFINTLLKGMLPDDSTEPYTAFIDTKPIPNNTPFTTFKTTQREHYTQARERMIQIESNAQKREIIVYNELDEVMEGSITNIAVYRNGTFVTPPLSTGCLCGVFRYYLLKKNLINVANISAQELKKGETVLLFNGVMGCVKGIIAK</sequence>
<dbReference type="GO" id="GO:0046656">
    <property type="term" value="P:folic acid biosynthetic process"/>
    <property type="evidence" value="ECO:0007669"/>
    <property type="project" value="EnsemblFungi"/>
</dbReference>
<evidence type="ECO:0000313" key="2">
    <source>
        <dbReference type="EMBL" id="CCK70025.1"/>
    </source>
</evidence>
<reference evidence="3" key="2">
    <citation type="submission" date="2012-08" db="EMBL/GenBank/DDBJ databases">
        <title>Genome sequence of Kazachstania naganishii.</title>
        <authorList>
            <person name="Gordon J.L."/>
            <person name="Armisen D."/>
            <person name="Proux-Wera E."/>
            <person name="OhEigeartaigh S.S."/>
            <person name="Byrne K.P."/>
            <person name="Wolfe K.H."/>
        </authorList>
    </citation>
    <scope>NUCLEOTIDE SEQUENCE [LARGE SCALE GENOMIC DNA]</scope>
    <source>
        <strain evidence="3">ATCC MYA-139 / BCRC 22969 / CBS 8797 / CCRC 22969 / KCTC 17520 / NBRC 10181 / NCYC 3082</strain>
    </source>
</reference>
<dbReference type="AlphaFoldDB" id="J7R5B3"/>
<dbReference type="Proteomes" id="UP000006310">
    <property type="component" value="Chromosome 4"/>
</dbReference>
<dbReference type="HOGENOM" id="CLU_020844_6_0_1"/>
<dbReference type="PANTHER" id="PTHR42743">
    <property type="entry name" value="AMINO-ACID AMINOTRANSFERASE"/>
    <property type="match status" value="1"/>
</dbReference>
<dbReference type="OrthoDB" id="5288718at2759"/>
<name>J7R5B3_HUIN7</name>
<dbReference type="InterPro" id="IPR001544">
    <property type="entry name" value="Aminotrans_IV"/>
</dbReference>
<dbReference type="KEGG" id="kng:KNAG_0D02760"/>
<comment type="similarity">
    <text evidence="1">Belongs to the class-IV pyridoxal-phosphate-dependent aminotransferase family.</text>
</comment>
<dbReference type="STRING" id="1071383.J7R5B3"/>
<dbReference type="GeneID" id="34525714"/>
<dbReference type="eggNOG" id="ENOG502QQMK">
    <property type="taxonomic scope" value="Eukaryota"/>
</dbReference>
<gene>
    <name evidence="2" type="primary">KNAG0D02760</name>
    <name evidence="2" type="ordered locus">KNAG_0D02760</name>
</gene>
<keyword evidence="3" id="KW-1185">Reference proteome</keyword>
<dbReference type="InterPro" id="IPR036038">
    <property type="entry name" value="Aminotransferase-like"/>
</dbReference>
<organism evidence="2 3">
    <name type="scientific">Huiozyma naganishii (strain ATCC MYA-139 / BCRC 22969 / CBS 8797 / KCTC 17520 / NBRC 10181 / NCYC 3082 / Yp74L-3)</name>
    <name type="common">Yeast</name>
    <name type="synonym">Kazachstania naganishii</name>
    <dbReference type="NCBI Taxonomy" id="1071383"/>
    <lineage>
        <taxon>Eukaryota</taxon>
        <taxon>Fungi</taxon>
        <taxon>Dikarya</taxon>
        <taxon>Ascomycota</taxon>
        <taxon>Saccharomycotina</taxon>
        <taxon>Saccharomycetes</taxon>
        <taxon>Saccharomycetales</taxon>
        <taxon>Saccharomycetaceae</taxon>
        <taxon>Huiozyma</taxon>
    </lineage>
</organism>
<dbReference type="Gene3D" id="3.20.10.10">
    <property type="entry name" value="D-amino Acid Aminotransferase, subunit A, domain 2"/>
    <property type="match status" value="1"/>
</dbReference>
<reference evidence="2 3" key="1">
    <citation type="journal article" date="2011" name="Proc. Natl. Acad. Sci. U.S.A.">
        <title>Evolutionary erosion of yeast sex chromosomes by mating-type switching accidents.</title>
        <authorList>
            <person name="Gordon J.L."/>
            <person name="Armisen D."/>
            <person name="Proux-Wera E."/>
            <person name="Oheigeartaigh S.S."/>
            <person name="Byrne K.P."/>
            <person name="Wolfe K.H."/>
        </authorList>
    </citation>
    <scope>NUCLEOTIDE SEQUENCE [LARGE SCALE GENOMIC DNA]</scope>
    <source>
        <strain evidence="3">ATCC MYA-139 / BCRC 22969 / CBS 8797 / CCRC 22969 / KCTC 17520 / NBRC 10181 / NCYC 3082</strain>
    </source>
</reference>
<dbReference type="GO" id="GO:0008696">
    <property type="term" value="F:4-amino-4-deoxychorismate lyase activity"/>
    <property type="evidence" value="ECO:0007669"/>
    <property type="project" value="EnsemblFungi"/>
</dbReference>
<dbReference type="PANTHER" id="PTHR42743:SF11">
    <property type="entry name" value="AMINODEOXYCHORISMATE LYASE"/>
    <property type="match status" value="1"/>
</dbReference>
<dbReference type="InterPro" id="IPR050571">
    <property type="entry name" value="Class-IV_PLP-Dep_Aminotrnsfr"/>
</dbReference>
<dbReference type="RefSeq" id="XP_022464271.1">
    <property type="nucleotide sequence ID" value="XM_022607702.1"/>
</dbReference>
<evidence type="ECO:0008006" key="4">
    <source>
        <dbReference type="Google" id="ProtNLM"/>
    </source>
</evidence>
<dbReference type="OMA" id="NTEWENF"/>
<protein>
    <recommendedName>
        <fullName evidence="4">Aminodeoxychorismate lyase</fullName>
    </recommendedName>
</protein>
<evidence type="ECO:0000256" key="1">
    <source>
        <dbReference type="ARBA" id="ARBA00009320"/>
    </source>
</evidence>
<dbReference type="Pfam" id="PF01063">
    <property type="entry name" value="Aminotran_4"/>
    <property type="match status" value="1"/>
</dbReference>
<proteinExistence type="inferred from homology"/>
<dbReference type="InterPro" id="IPR043132">
    <property type="entry name" value="BCAT-like_C"/>
</dbReference>
<accession>J7R5B3</accession>
<dbReference type="EMBL" id="HE978317">
    <property type="protein sequence ID" value="CCK70025.1"/>
    <property type="molecule type" value="Genomic_DNA"/>
</dbReference>
<dbReference type="SUPFAM" id="SSF56752">
    <property type="entry name" value="D-aminoacid aminotransferase-like PLP-dependent enzymes"/>
    <property type="match status" value="1"/>
</dbReference>